<proteinExistence type="predicted"/>
<evidence type="ECO:0000259" key="2">
    <source>
        <dbReference type="Pfam" id="PF12945"/>
    </source>
</evidence>
<keyword evidence="3" id="KW-0969">Cilium</keyword>
<name>A0ABS1JBZ7_9BACL</name>
<dbReference type="InterPro" id="IPR009926">
    <property type="entry name" value="T3SS_YcgR_PilZN"/>
</dbReference>
<dbReference type="SUPFAM" id="SSF141371">
    <property type="entry name" value="PilZ domain-like"/>
    <property type="match status" value="1"/>
</dbReference>
<accession>A0ABS1JBZ7</accession>
<keyword evidence="3" id="KW-0282">Flagellum</keyword>
<dbReference type="InterPro" id="IPR009875">
    <property type="entry name" value="PilZ_domain"/>
</dbReference>
<dbReference type="Pfam" id="PF12945">
    <property type="entry name" value="PilZNR"/>
    <property type="match status" value="1"/>
</dbReference>
<organism evidence="3 4">
    <name type="scientific">Tumebacillus amylolyticus</name>
    <dbReference type="NCBI Taxonomy" id="2801339"/>
    <lineage>
        <taxon>Bacteria</taxon>
        <taxon>Bacillati</taxon>
        <taxon>Bacillota</taxon>
        <taxon>Bacilli</taxon>
        <taxon>Bacillales</taxon>
        <taxon>Alicyclobacillaceae</taxon>
        <taxon>Tumebacillus</taxon>
    </lineage>
</organism>
<dbReference type="EMBL" id="JAEQNB010000004">
    <property type="protein sequence ID" value="MBL0387791.1"/>
    <property type="molecule type" value="Genomic_DNA"/>
</dbReference>
<evidence type="ECO:0000313" key="4">
    <source>
        <dbReference type="Proteomes" id="UP000602284"/>
    </source>
</evidence>
<dbReference type="Pfam" id="PF07238">
    <property type="entry name" value="PilZ"/>
    <property type="match status" value="1"/>
</dbReference>
<reference evidence="3 4" key="1">
    <citation type="submission" date="2021-01" db="EMBL/GenBank/DDBJ databases">
        <title>Tumebacillus sp. strain ITR2 16S ribosomal RNA gene Genome sequencing and assembly.</title>
        <authorList>
            <person name="Kang M."/>
        </authorList>
    </citation>
    <scope>NUCLEOTIDE SEQUENCE [LARGE SCALE GENOMIC DNA]</scope>
    <source>
        <strain evidence="3 4">ITR2</strain>
    </source>
</reference>
<sequence length="225" mass="25705">MAYPVIGQKINIEINEGYYTGRYTARVQDMEKTQIFIDLPMRPDSNSPISLPDKVGVLIRYRAADGAQCSFATVVVGRDKRNIELLALKKPNYEDIHRQQRREFLRVPFNLELELVYLDSHTRNIITSKARGHDISGGGLAFTVPVDLPMQANDVIGFRFRMTLEGKGYDIVGKARVIRIAPPTDTGYKTVSLKYYELTETDRQLIVQYSFKRQIEMREKGVLGN</sequence>
<evidence type="ECO:0000313" key="3">
    <source>
        <dbReference type="EMBL" id="MBL0387791.1"/>
    </source>
</evidence>
<keyword evidence="4" id="KW-1185">Reference proteome</keyword>
<dbReference type="RefSeq" id="WP_201636143.1">
    <property type="nucleotide sequence ID" value="NZ_JAEQNB010000004.1"/>
</dbReference>
<protein>
    <submittedName>
        <fullName evidence="3">Flagellar brake domain-containing protein</fullName>
    </submittedName>
</protein>
<dbReference type="Gene3D" id="2.40.10.220">
    <property type="entry name" value="predicted glycosyltransferase like domains"/>
    <property type="match status" value="1"/>
</dbReference>
<gene>
    <name evidence="3" type="ORF">JJB07_14210</name>
</gene>
<evidence type="ECO:0000259" key="1">
    <source>
        <dbReference type="Pfam" id="PF07238"/>
    </source>
</evidence>
<feature type="domain" description="PilZ" evidence="1">
    <location>
        <begin position="100"/>
        <end position="211"/>
    </location>
</feature>
<comment type="caution">
    <text evidence="3">The sequence shown here is derived from an EMBL/GenBank/DDBJ whole genome shotgun (WGS) entry which is preliminary data.</text>
</comment>
<dbReference type="Proteomes" id="UP000602284">
    <property type="component" value="Unassembled WGS sequence"/>
</dbReference>
<keyword evidence="3" id="KW-0966">Cell projection</keyword>
<feature type="domain" description="Type III secretion system flagellar brake protein YcgR PilZN" evidence="2">
    <location>
        <begin position="6"/>
        <end position="91"/>
    </location>
</feature>